<dbReference type="Proteomes" id="UP001056648">
    <property type="component" value="Chromosome 2"/>
</dbReference>
<proteinExistence type="predicted"/>
<dbReference type="RefSeq" id="WP_252252481.1">
    <property type="nucleotide sequence ID" value="NZ_CP098736.1"/>
</dbReference>
<gene>
    <name evidence="1" type="ORF">NDR89_18310</name>
</gene>
<dbReference type="EMBL" id="CP098736">
    <property type="protein sequence ID" value="USE78614.1"/>
    <property type="molecule type" value="Genomic_DNA"/>
</dbReference>
<accession>A0ABY4VRI6</accession>
<sequence length="98" mass="10318">MSKPKTRKMVSGSLAAQALARYAACATDSCKADKRASIACSWTRPSPNRESARGSCGRSAADRSRVMVTKTGVLGCGFHSSSVALVDGLHVEFSHEAE</sequence>
<evidence type="ECO:0000313" key="1">
    <source>
        <dbReference type="EMBL" id="USE78614.1"/>
    </source>
</evidence>
<protein>
    <submittedName>
        <fullName evidence="1">Uncharacterized protein</fullName>
    </submittedName>
</protein>
<keyword evidence="2" id="KW-1185">Reference proteome</keyword>
<name>A0ABY4VRI6_9BURK</name>
<evidence type="ECO:0000313" key="2">
    <source>
        <dbReference type="Proteomes" id="UP001056648"/>
    </source>
</evidence>
<organism evidence="1 2">
    <name type="scientific">Cupriavidus gilardii</name>
    <dbReference type="NCBI Taxonomy" id="82541"/>
    <lineage>
        <taxon>Bacteria</taxon>
        <taxon>Pseudomonadati</taxon>
        <taxon>Pseudomonadota</taxon>
        <taxon>Betaproteobacteria</taxon>
        <taxon>Burkholderiales</taxon>
        <taxon>Burkholderiaceae</taxon>
        <taxon>Cupriavidus</taxon>
    </lineage>
</organism>
<reference evidence="1" key="1">
    <citation type="submission" date="2022-06" db="EMBL/GenBank/DDBJ databases">
        <title>Complete genome sequence and characterization of Cupriavidus gilardii QJ1 isolated from contaminating cells.</title>
        <authorList>
            <person name="Qi J."/>
        </authorList>
    </citation>
    <scope>NUCLEOTIDE SEQUENCE</scope>
    <source>
        <strain evidence="1">QJ1</strain>
    </source>
</reference>